<sequence>MSHDRNVYVIVMAAETQGNSEGDFGPLDPFTSRLVHALYIVTKKLEHVSIFAMDSHSWDDDEAQQALYEELKALLTQLFSPQQT</sequence>
<evidence type="ECO:0000313" key="1">
    <source>
        <dbReference type="EMBL" id="PSR31956.1"/>
    </source>
</evidence>
<proteinExistence type="predicted"/>
<reference evidence="1 2" key="1">
    <citation type="journal article" date="2014" name="BMC Genomics">
        <title>Comparison of environmental and isolate Sulfobacillus genomes reveals diverse carbon, sulfur, nitrogen, and hydrogen metabolisms.</title>
        <authorList>
            <person name="Justice N.B."/>
            <person name="Norman A."/>
            <person name="Brown C.T."/>
            <person name="Singh A."/>
            <person name="Thomas B.C."/>
            <person name="Banfield J.F."/>
        </authorList>
    </citation>
    <scope>NUCLEOTIDE SEQUENCE [LARGE SCALE GENOMIC DNA]</scope>
    <source>
        <strain evidence="1">AMDSBA4</strain>
    </source>
</reference>
<accession>A0A2T2XBY6</accession>
<evidence type="ECO:0000313" key="2">
    <source>
        <dbReference type="Proteomes" id="UP000242972"/>
    </source>
</evidence>
<protein>
    <submittedName>
        <fullName evidence="1">Uncharacterized protein</fullName>
    </submittedName>
</protein>
<dbReference type="Proteomes" id="UP000242972">
    <property type="component" value="Unassembled WGS sequence"/>
</dbReference>
<name>A0A2T2XBY6_9FIRM</name>
<dbReference type="AlphaFoldDB" id="A0A2T2XBY6"/>
<organism evidence="1 2">
    <name type="scientific">Sulfobacillus benefaciens</name>
    <dbReference type="NCBI Taxonomy" id="453960"/>
    <lineage>
        <taxon>Bacteria</taxon>
        <taxon>Bacillati</taxon>
        <taxon>Bacillota</taxon>
        <taxon>Clostridia</taxon>
        <taxon>Eubacteriales</taxon>
        <taxon>Clostridiales Family XVII. Incertae Sedis</taxon>
        <taxon>Sulfobacillus</taxon>
    </lineage>
</organism>
<dbReference type="EMBL" id="PXYW01000058">
    <property type="protein sequence ID" value="PSR31956.1"/>
    <property type="molecule type" value="Genomic_DNA"/>
</dbReference>
<comment type="caution">
    <text evidence="1">The sequence shown here is derived from an EMBL/GenBank/DDBJ whole genome shotgun (WGS) entry which is preliminary data.</text>
</comment>
<gene>
    <name evidence="1" type="ORF">C7B46_16420</name>
</gene>